<dbReference type="GO" id="GO:0004336">
    <property type="term" value="F:galactosylceramidase activity"/>
    <property type="evidence" value="ECO:0007669"/>
    <property type="project" value="UniProtKB-EC"/>
</dbReference>
<evidence type="ECO:0000256" key="7">
    <source>
        <dbReference type="ARBA" id="ARBA00023098"/>
    </source>
</evidence>
<dbReference type="Pfam" id="PF17387">
    <property type="entry name" value="Glyco_hydro_59M"/>
    <property type="match status" value="1"/>
</dbReference>
<keyword evidence="18" id="KW-1185">Reference proteome</keyword>
<dbReference type="Gene3D" id="3.20.20.70">
    <property type="entry name" value="Aldolase class I"/>
    <property type="match status" value="1"/>
</dbReference>
<keyword evidence="6" id="KW-0442">Lipid degradation</keyword>
<dbReference type="InterPro" id="IPR017853">
    <property type="entry name" value="GH"/>
</dbReference>
<dbReference type="InterPro" id="IPR049162">
    <property type="entry name" value="GH59_C"/>
</dbReference>
<dbReference type="InterPro" id="IPR013785">
    <property type="entry name" value="Aldolase_TIM"/>
</dbReference>
<dbReference type="FunFam" id="3.20.20.70:FF:000091">
    <property type="entry name" value="galactocerebrosidase precursor"/>
    <property type="match status" value="1"/>
</dbReference>
<evidence type="ECO:0000256" key="2">
    <source>
        <dbReference type="ARBA" id="ARBA00012657"/>
    </source>
</evidence>
<feature type="domain" description="Glycosyl hydrolase family 59 central" evidence="15">
    <location>
        <begin position="372"/>
        <end position="483"/>
    </location>
</feature>
<dbReference type="GO" id="GO:0006683">
    <property type="term" value="P:galactosylceramide catabolic process"/>
    <property type="evidence" value="ECO:0007669"/>
    <property type="project" value="InterPro"/>
</dbReference>
<evidence type="ECO:0000256" key="8">
    <source>
        <dbReference type="ARBA" id="ARBA00023157"/>
    </source>
</evidence>
<sequence length="802" mass="89582">MSSVIANLFVCIVGFVNVLNASTVYKVVPTRNEAGRYNGIGGLSGGGKDVYVVKTDNLERRFLGIGGLSAGATSKLLMNYPEEQRNQILDYLFKPGFGASLQMLKVEIGGDAQSTDGTEASHMHYPWDENYQRGYEWWLMVEAKKRNSDILLYCLPWAFPAWIGARKRDPSNDPELTASYVVKFIQGARKYYNLTMDYVGIWNERPYSSKYIKTLRQMLDEAGLDRAPKIVASDDLGWEPIASDILADEELAKAVDIIGVHYPGTTTTQKAIDTGKPLWSSEDYSSFNDNVGAGCWARILNQNYVNGYMTSTISWNLIASYYEDLPYARDGLMTADSPWSGYYRVDAPIWVTAHTTQFAWPGWYYAPQGSGSSLLKDGGSMVSLVSWDSTQLTIVIETMSRNHSMCIRPYLPEYEVRPQNISIQLQGYFAQLTSMFVHYSKLGFDGEDSILFKDMGTIPVVNGTIHLSLGVDEMYTLNTIGGGRKGNSSNIPPQKPFPLPYMDDFESYQEFMEPFNLAQQVGAFEIIKTTSSHGNVVRQMVLEAPIFWCEKETSPFNIIGNTSWSDIYVELDVYIGTVNATSGAYVAARVNKGGCESFSAEGVFFFIFPGQGIIVTGDLARTKELYKQDMNISTNTWYKMELLVKDGQVICLLNSKLVVRIAAPVSPAPQNGFVALGTADFGLADFDNLKIADSTEGSLVVKGRFTADEVSYDDKFKDVKDKLKDTLYFKSYNFCPSIMKLGQNIGFVDISDEFENGHDGWKNMAARGQVWVGKAYVGGAPGWIMWTWMVEIDRVVIRDVQY</sequence>
<evidence type="ECO:0000259" key="15">
    <source>
        <dbReference type="Pfam" id="PF17387"/>
    </source>
</evidence>
<evidence type="ECO:0000256" key="4">
    <source>
        <dbReference type="ARBA" id="ARBA00022801"/>
    </source>
</evidence>
<dbReference type="Pfam" id="PF21708">
    <property type="entry name" value="Glyco_hydro_59_C"/>
    <property type="match status" value="1"/>
</dbReference>
<keyword evidence="7" id="KW-0443">Lipid metabolism</keyword>
<dbReference type="EC" id="3.2.1.46" evidence="2"/>
<protein>
    <recommendedName>
        <fullName evidence="2">galactosylceramidase</fullName>
        <ecNumber evidence="2">3.2.1.46</ecNumber>
    </recommendedName>
    <alternativeName>
        <fullName evidence="11">Galactosylceramidase</fullName>
    </alternativeName>
</protein>
<keyword evidence="5" id="KW-0746">Sphingolipid metabolism</keyword>
<dbReference type="InterPro" id="IPR035394">
    <property type="entry name" value="Glyco_hydro_59_dom"/>
</dbReference>
<accession>A0A9D4BJ83</accession>
<feature type="domain" description="Glycosyl hydrolase family 59 C-terminal lectin" evidence="16">
    <location>
        <begin position="519"/>
        <end position="692"/>
    </location>
</feature>
<evidence type="ECO:0000256" key="1">
    <source>
        <dbReference type="ARBA" id="ARBA00005637"/>
    </source>
</evidence>
<keyword evidence="8" id="KW-1015">Disulfide bond</keyword>
<dbReference type="PRINTS" id="PR00850">
    <property type="entry name" value="GLHYDRLASE59"/>
</dbReference>
<evidence type="ECO:0000256" key="6">
    <source>
        <dbReference type="ARBA" id="ARBA00022963"/>
    </source>
</evidence>
<dbReference type="SUPFAM" id="SSF51445">
    <property type="entry name" value="(Trans)glycosidases"/>
    <property type="match status" value="1"/>
</dbReference>
<evidence type="ECO:0000256" key="5">
    <source>
        <dbReference type="ARBA" id="ARBA00022919"/>
    </source>
</evidence>
<evidence type="ECO:0000256" key="11">
    <source>
        <dbReference type="ARBA" id="ARBA00033098"/>
    </source>
</evidence>
<dbReference type="GO" id="GO:0016020">
    <property type="term" value="C:membrane"/>
    <property type="evidence" value="ECO:0007669"/>
    <property type="project" value="GOC"/>
</dbReference>
<dbReference type="AlphaFoldDB" id="A0A9D4BJ83"/>
<organism evidence="17 18">
    <name type="scientific">Dreissena polymorpha</name>
    <name type="common">Zebra mussel</name>
    <name type="synonym">Mytilus polymorpha</name>
    <dbReference type="NCBI Taxonomy" id="45954"/>
    <lineage>
        <taxon>Eukaryota</taxon>
        <taxon>Metazoa</taxon>
        <taxon>Spiralia</taxon>
        <taxon>Lophotrochozoa</taxon>
        <taxon>Mollusca</taxon>
        <taxon>Bivalvia</taxon>
        <taxon>Autobranchia</taxon>
        <taxon>Heteroconchia</taxon>
        <taxon>Euheterodonta</taxon>
        <taxon>Imparidentia</taxon>
        <taxon>Neoheterodontei</taxon>
        <taxon>Myida</taxon>
        <taxon>Dreissenoidea</taxon>
        <taxon>Dreissenidae</taxon>
        <taxon>Dreissena</taxon>
    </lineage>
</organism>
<dbReference type="InterPro" id="IPR049161">
    <property type="entry name" value="GH59_cat"/>
</dbReference>
<evidence type="ECO:0000256" key="9">
    <source>
        <dbReference type="ARBA" id="ARBA00023180"/>
    </source>
</evidence>
<keyword evidence="4" id="KW-0378">Hydrolase</keyword>
<feature type="active site" description="Proton donor/acceptor" evidence="12">
    <location>
        <position position="204"/>
    </location>
</feature>
<dbReference type="GO" id="GO:0005764">
    <property type="term" value="C:lysosome"/>
    <property type="evidence" value="ECO:0007669"/>
    <property type="project" value="TreeGrafter"/>
</dbReference>
<dbReference type="Gene3D" id="3.20.20.80">
    <property type="entry name" value="Glycosidases"/>
    <property type="match status" value="1"/>
</dbReference>
<dbReference type="FunFam" id="3.20.20.80:FF:000026">
    <property type="entry name" value="galactocerebrosidase precursor"/>
    <property type="match status" value="1"/>
</dbReference>
<name>A0A9D4BJ83_DREPO</name>
<comment type="similarity">
    <text evidence="1">Belongs to the glycosyl hydrolase 59 family.</text>
</comment>
<evidence type="ECO:0000313" key="18">
    <source>
        <dbReference type="Proteomes" id="UP000828390"/>
    </source>
</evidence>
<evidence type="ECO:0000259" key="16">
    <source>
        <dbReference type="Pfam" id="PF21708"/>
    </source>
</evidence>
<feature type="domain" description="Glycosyl hydrolase family 59 catalytic" evidence="14">
    <location>
        <begin position="62"/>
        <end position="357"/>
    </location>
</feature>
<dbReference type="PANTHER" id="PTHR15172">
    <property type="entry name" value="GALACTOCEREBROSIDASE"/>
    <property type="match status" value="1"/>
</dbReference>
<feature type="signal peptide" evidence="13">
    <location>
        <begin position="1"/>
        <end position="21"/>
    </location>
</feature>
<gene>
    <name evidence="17" type="ORF">DPMN_080431</name>
</gene>
<reference evidence="17" key="2">
    <citation type="submission" date="2020-11" db="EMBL/GenBank/DDBJ databases">
        <authorList>
            <person name="McCartney M.A."/>
            <person name="Auch B."/>
            <person name="Kono T."/>
            <person name="Mallez S."/>
            <person name="Becker A."/>
            <person name="Gohl D.M."/>
            <person name="Silverstein K.A.T."/>
            <person name="Koren S."/>
            <person name="Bechman K.B."/>
            <person name="Herman A."/>
            <person name="Abrahante J.E."/>
            <person name="Garbe J."/>
        </authorList>
    </citation>
    <scope>NUCLEOTIDE SEQUENCE</scope>
    <source>
        <strain evidence="17">Duluth1</strain>
        <tissue evidence="17">Whole animal</tissue>
    </source>
</reference>
<dbReference type="PANTHER" id="PTHR15172:SF1">
    <property type="entry name" value="GALACTOCEREBROSIDASE"/>
    <property type="match status" value="1"/>
</dbReference>
<dbReference type="Proteomes" id="UP000828390">
    <property type="component" value="Unassembled WGS sequence"/>
</dbReference>
<comment type="caution">
    <text evidence="17">The sequence shown here is derived from an EMBL/GenBank/DDBJ whole genome shotgun (WGS) entry which is preliminary data.</text>
</comment>
<keyword evidence="9" id="KW-0325">Glycoprotein</keyword>
<dbReference type="EMBL" id="JAIWYP010000015">
    <property type="protein sequence ID" value="KAH3705360.1"/>
    <property type="molecule type" value="Genomic_DNA"/>
</dbReference>
<evidence type="ECO:0000256" key="10">
    <source>
        <dbReference type="ARBA" id="ARBA00023295"/>
    </source>
</evidence>
<keyword evidence="3 13" id="KW-0732">Signal</keyword>
<evidence type="ECO:0000256" key="3">
    <source>
        <dbReference type="ARBA" id="ARBA00022729"/>
    </source>
</evidence>
<keyword evidence="10" id="KW-0326">Glycosidase</keyword>
<dbReference type="Gene3D" id="2.60.120.560">
    <property type="entry name" value="Exo-inulinase, domain 1"/>
    <property type="match status" value="1"/>
</dbReference>
<dbReference type="Pfam" id="PF02057">
    <property type="entry name" value="Glyco_hydro_59"/>
    <property type="match status" value="1"/>
</dbReference>
<feature type="chain" id="PRO_5038406730" description="galactosylceramidase" evidence="13">
    <location>
        <begin position="22"/>
        <end position="802"/>
    </location>
</feature>
<evidence type="ECO:0000259" key="14">
    <source>
        <dbReference type="Pfam" id="PF02057"/>
    </source>
</evidence>
<evidence type="ECO:0000256" key="12">
    <source>
        <dbReference type="PIRSR" id="PIRSR601286-50"/>
    </source>
</evidence>
<reference evidence="17" key="1">
    <citation type="journal article" date="2019" name="bioRxiv">
        <title>The Genome of the Zebra Mussel, Dreissena polymorpha: A Resource for Invasive Species Research.</title>
        <authorList>
            <person name="McCartney M.A."/>
            <person name="Auch B."/>
            <person name="Kono T."/>
            <person name="Mallez S."/>
            <person name="Zhang Y."/>
            <person name="Obille A."/>
            <person name="Becker A."/>
            <person name="Abrahante J.E."/>
            <person name="Garbe J."/>
            <person name="Badalamenti J.P."/>
            <person name="Herman A."/>
            <person name="Mangelson H."/>
            <person name="Liachko I."/>
            <person name="Sullivan S."/>
            <person name="Sone E.D."/>
            <person name="Koren S."/>
            <person name="Silverstein K.A.T."/>
            <person name="Beckman K.B."/>
            <person name="Gohl D.M."/>
        </authorList>
    </citation>
    <scope>NUCLEOTIDE SEQUENCE</scope>
    <source>
        <strain evidence="17">Duluth1</strain>
        <tissue evidence="17">Whole animal</tissue>
    </source>
</reference>
<dbReference type="InterPro" id="IPR001286">
    <property type="entry name" value="Glyco_hydro_59"/>
</dbReference>
<feature type="active site" description="Nucleophile" evidence="12">
    <location>
        <position position="282"/>
    </location>
</feature>
<proteinExistence type="inferred from homology"/>
<evidence type="ECO:0000256" key="13">
    <source>
        <dbReference type="SAM" id="SignalP"/>
    </source>
</evidence>
<evidence type="ECO:0000313" key="17">
    <source>
        <dbReference type="EMBL" id="KAH3705360.1"/>
    </source>
</evidence>